<dbReference type="InterPro" id="IPR051057">
    <property type="entry name" value="PI-PLC_domain"/>
</dbReference>
<proteinExistence type="predicted"/>
<evidence type="ECO:0000313" key="7">
    <source>
        <dbReference type="EMBL" id="AKV69394.1"/>
    </source>
</evidence>
<comment type="catalytic activity">
    <reaction evidence="1">
        <text>a 1,2-diacyl-sn-glycero-3-phospho-(1D-myo-inositol) = 1D-myo-inositol 1,2-cyclic phosphate + a 1,2-diacyl-sn-glycerol</text>
        <dbReference type="Rhea" id="RHEA:17093"/>
        <dbReference type="ChEBI" id="CHEBI:17815"/>
        <dbReference type="ChEBI" id="CHEBI:57880"/>
        <dbReference type="ChEBI" id="CHEBI:58484"/>
        <dbReference type="EC" id="4.6.1.13"/>
    </reaction>
</comment>
<sequence>MGAGFHIQIVNATPYNINQVKSHSYQMEWDPSSQISPNSFTQFYAEFKETVGHDSIDDAGDANYTLEGVSNFNFTISAKKSGVHGLSTPVPSEAGYGVLVEWQNIPNGLFVYPTPDTTNTSAVGWIHDGVVTIALGYFPSNTQNPISSYPTPNYGSGGLADDQSVLRPSVLHWANNWMELFAPCIQNLCLNELTLPGTHDASTYCAGSISQTWVQTQYQNINQQLSQGIRALDLRLMLSSGSGDNQFVMCHGSFALPLTLVDFLNQVTQFLADNPQEFVILDLHDFEGNWTSQTYQDLSNLIINTIGQDKLIPPSGISQPLKDLWQTTGRVVVGSLEFPDSMSDWLAQNTPFWSSSIKQYWCGTSVTVWSDVQSYLQQQIDAINQPNNFLWSLMAQYNYEGAYGVPANVPKELSSFFAGLNGIKSNIIATDWWNRVNTSTGQLETTVNNFSALINGVPLNILKGYRRANNLPLW</sequence>
<evidence type="ECO:0000256" key="1">
    <source>
        <dbReference type="ARBA" id="ARBA00001316"/>
    </source>
</evidence>
<dbReference type="RefSeq" id="WP_052277385.1">
    <property type="nucleotide sequence ID" value="NZ_CP011339.1"/>
</dbReference>
<evidence type="ECO:0000256" key="2">
    <source>
        <dbReference type="ARBA" id="ARBA00012581"/>
    </source>
</evidence>
<protein>
    <recommendedName>
        <fullName evidence="3">1-phosphatidylinositol phosphodiesterase</fullName>
        <ecNumber evidence="2">4.6.1.13</ecNumber>
    </recommendedName>
    <alternativeName>
        <fullName evidence="4">Phosphatidylinositol diacylglycerol-lyase</fullName>
    </alternativeName>
    <alternativeName>
        <fullName evidence="5">Phosphatidylinositol-specific phospholipase C</fullName>
    </alternativeName>
</protein>
<gene>
    <name evidence="7" type="ORF">VL20_4487</name>
</gene>
<accession>A0A0K1S5I4</accession>
<evidence type="ECO:0000313" key="8">
    <source>
        <dbReference type="Proteomes" id="UP000068167"/>
    </source>
</evidence>
<dbReference type="PATRIC" id="fig|1638788.3.peg.4522"/>
<dbReference type="AlphaFoldDB" id="A0A0K1S5I4"/>
<feature type="domain" description="Phosphatidylinositol-specific phospholipase C X" evidence="6">
    <location>
        <begin position="184"/>
        <end position="336"/>
    </location>
</feature>
<dbReference type="GO" id="GO:0006629">
    <property type="term" value="P:lipid metabolic process"/>
    <property type="evidence" value="ECO:0007669"/>
    <property type="project" value="InterPro"/>
</dbReference>
<dbReference type="Proteomes" id="UP000068167">
    <property type="component" value="Chromosome"/>
</dbReference>
<dbReference type="Gene3D" id="3.20.20.190">
    <property type="entry name" value="Phosphatidylinositol (PI) phosphodiesterase"/>
    <property type="match status" value="1"/>
</dbReference>
<dbReference type="KEGG" id="mpk:VL20_4487"/>
<dbReference type="EC" id="4.6.1.13" evidence="2"/>
<dbReference type="EMBL" id="CP011339">
    <property type="protein sequence ID" value="AKV69394.1"/>
    <property type="molecule type" value="Genomic_DNA"/>
</dbReference>
<dbReference type="PANTHER" id="PTHR13593:SF113">
    <property type="entry name" value="SI:DKEY-266F7.9"/>
    <property type="match status" value="1"/>
</dbReference>
<dbReference type="Pfam" id="PF00388">
    <property type="entry name" value="PI-PLC-X"/>
    <property type="match status" value="1"/>
</dbReference>
<evidence type="ECO:0000256" key="5">
    <source>
        <dbReference type="ARBA" id="ARBA00030782"/>
    </source>
</evidence>
<name>A0A0K1S5I4_9CHRO</name>
<keyword evidence="8" id="KW-1185">Reference proteome</keyword>
<dbReference type="CDD" id="cd08557">
    <property type="entry name" value="PI-PLCc_bacteria_like"/>
    <property type="match status" value="1"/>
</dbReference>
<dbReference type="PANTHER" id="PTHR13593">
    <property type="match status" value="1"/>
</dbReference>
<reference evidence="7 8" key="1">
    <citation type="journal article" date="2016" name="Stand. Genomic Sci.">
        <title>Complete genome sequence and genomic characterization of Microcystis panniformis FACHB 1757 by third-generation sequencing.</title>
        <authorList>
            <person name="Zhang J.Y."/>
            <person name="Guan R."/>
            <person name="Zhang H.J."/>
            <person name="Li H."/>
            <person name="Xiao P."/>
            <person name="Yu G.L."/>
            <person name="Du L."/>
            <person name="Cao D.M."/>
            <person name="Zhu B.C."/>
            <person name="Li R.H."/>
            <person name="Lu Z.H."/>
        </authorList>
    </citation>
    <scope>NUCLEOTIDE SEQUENCE [LARGE SCALE GENOMIC DNA]</scope>
    <source>
        <strain evidence="7 8">FACHB-1757</strain>
    </source>
</reference>
<dbReference type="SMART" id="SM00148">
    <property type="entry name" value="PLCXc"/>
    <property type="match status" value="1"/>
</dbReference>
<evidence type="ECO:0000256" key="4">
    <source>
        <dbReference type="ARBA" id="ARBA00030474"/>
    </source>
</evidence>
<organism evidence="7 8">
    <name type="scientific">Microcystis panniformis FACHB-1757</name>
    <dbReference type="NCBI Taxonomy" id="1638788"/>
    <lineage>
        <taxon>Bacteria</taxon>
        <taxon>Bacillati</taxon>
        <taxon>Cyanobacteriota</taxon>
        <taxon>Cyanophyceae</taxon>
        <taxon>Oscillatoriophycideae</taxon>
        <taxon>Chroococcales</taxon>
        <taxon>Microcystaceae</taxon>
        <taxon>Microcystis</taxon>
    </lineage>
</organism>
<evidence type="ECO:0000256" key="3">
    <source>
        <dbReference type="ARBA" id="ARBA00019758"/>
    </source>
</evidence>
<dbReference type="PROSITE" id="PS50007">
    <property type="entry name" value="PIPLC_X_DOMAIN"/>
    <property type="match status" value="1"/>
</dbReference>
<dbReference type="InterPro" id="IPR017946">
    <property type="entry name" value="PLC-like_Pdiesterase_TIM-brl"/>
</dbReference>
<dbReference type="SUPFAM" id="SSF51695">
    <property type="entry name" value="PLC-like phosphodiesterases"/>
    <property type="match status" value="1"/>
</dbReference>
<dbReference type="GO" id="GO:0008081">
    <property type="term" value="F:phosphoric diester hydrolase activity"/>
    <property type="evidence" value="ECO:0007669"/>
    <property type="project" value="InterPro"/>
</dbReference>
<dbReference type="InterPro" id="IPR000909">
    <property type="entry name" value="PLipase_C_PInositol-sp_X_dom"/>
</dbReference>
<dbReference type="GO" id="GO:0004436">
    <property type="term" value="F:phosphatidylinositol diacylglycerol-lyase activity"/>
    <property type="evidence" value="ECO:0007669"/>
    <property type="project" value="UniProtKB-EC"/>
</dbReference>
<evidence type="ECO:0000259" key="6">
    <source>
        <dbReference type="SMART" id="SM00148"/>
    </source>
</evidence>